<proteinExistence type="predicted"/>
<feature type="region of interest" description="Disordered" evidence="1">
    <location>
        <begin position="34"/>
        <end position="66"/>
    </location>
</feature>
<name>A0A8J5TI19_ZIZPA</name>
<evidence type="ECO:0000313" key="3">
    <source>
        <dbReference type="Proteomes" id="UP000729402"/>
    </source>
</evidence>
<protein>
    <submittedName>
        <fullName evidence="2">Uncharacterized protein</fullName>
    </submittedName>
</protein>
<reference evidence="2" key="1">
    <citation type="journal article" date="2021" name="bioRxiv">
        <title>Whole Genome Assembly and Annotation of Northern Wild Rice, Zizania palustris L., Supports a Whole Genome Duplication in the Zizania Genus.</title>
        <authorList>
            <person name="Haas M."/>
            <person name="Kono T."/>
            <person name="Macchietto M."/>
            <person name="Millas R."/>
            <person name="McGilp L."/>
            <person name="Shao M."/>
            <person name="Duquette J."/>
            <person name="Hirsch C.N."/>
            <person name="Kimball J."/>
        </authorList>
    </citation>
    <scope>NUCLEOTIDE SEQUENCE</scope>
    <source>
        <tissue evidence="2">Fresh leaf tissue</tissue>
    </source>
</reference>
<evidence type="ECO:0000313" key="2">
    <source>
        <dbReference type="EMBL" id="KAG8083259.1"/>
    </source>
</evidence>
<feature type="region of interest" description="Disordered" evidence="1">
    <location>
        <begin position="1"/>
        <end position="21"/>
    </location>
</feature>
<keyword evidence="3" id="KW-1185">Reference proteome</keyword>
<sequence length="66" mass="7019">MRANSGAGLQERNDARKRTRRELAVALVRKCSSAQKCTGARAHGAQKRTGAQAHGSMPERSGAGKE</sequence>
<dbReference type="Proteomes" id="UP000729402">
    <property type="component" value="Unassembled WGS sequence"/>
</dbReference>
<evidence type="ECO:0000256" key="1">
    <source>
        <dbReference type="SAM" id="MobiDB-lite"/>
    </source>
</evidence>
<gene>
    <name evidence="2" type="ORF">GUJ93_ZPchr0015g6900</name>
</gene>
<reference evidence="2" key="2">
    <citation type="submission" date="2021-02" db="EMBL/GenBank/DDBJ databases">
        <authorList>
            <person name="Kimball J.A."/>
            <person name="Haas M.W."/>
            <person name="Macchietto M."/>
            <person name="Kono T."/>
            <person name="Duquette J."/>
            <person name="Shao M."/>
        </authorList>
    </citation>
    <scope>NUCLEOTIDE SEQUENCE</scope>
    <source>
        <tissue evidence="2">Fresh leaf tissue</tissue>
    </source>
</reference>
<organism evidence="2 3">
    <name type="scientific">Zizania palustris</name>
    <name type="common">Northern wild rice</name>
    <dbReference type="NCBI Taxonomy" id="103762"/>
    <lineage>
        <taxon>Eukaryota</taxon>
        <taxon>Viridiplantae</taxon>
        <taxon>Streptophyta</taxon>
        <taxon>Embryophyta</taxon>
        <taxon>Tracheophyta</taxon>
        <taxon>Spermatophyta</taxon>
        <taxon>Magnoliopsida</taxon>
        <taxon>Liliopsida</taxon>
        <taxon>Poales</taxon>
        <taxon>Poaceae</taxon>
        <taxon>BOP clade</taxon>
        <taxon>Oryzoideae</taxon>
        <taxon>Oryzeae</taxon>
        <taxon>Zizaniinae</taxon>
        <taxon>Zizania</taxon>
    </lineage>
</organism>
<accession>A0A8J5TI19</accession>
<comment type="caution">
    <text evidence="2">The sequence shown here is derived from an EMBL/GenBank/DDBJ whole genome shotgun (WGS) entry which is preliminary data.</text>
</comment>
<dbReference type="AlphaFoldDB" id="A0A8J5TI19"/>
<dbReference type="EMBL" id="JAAALK010000085">
    <property type="protein sequence ID" value="KAG8083259.1"/>
    <property type="molecule type" value="Genomic_DNA"/>
</dbReference>